<evidence type="ECO:0000313" key="3">
    <source>
        <dbReference type="EMBL" id="PLW43735.1"/>
    </source>
</evidence>
<sequence>MALPRLDTSITQVTAQELPTPAADDIPPGGISSGNFQPYPQGSSLPGRSAAPGSQVPSVMTSPGTNVAPLPTPKQSSQAPSAPGGSSDSSTQLRPGPSDSSSTASIPSNKNDNNSPAPGIMSGAAPEPITKDPISGKPTSPASLPNPTSNALPSNASQTSNTPSSNSSQIWNTIPSNSSQTTSHDQSSIPPGSGEKSRGALGKPTENQKTAIVVSSVVLGALLILGVMLVLMKQQRNKRPMSFHSHERVRTPSLQARPGEFGKRGTVLAGRGLETSHGLPSSGGWLDNRRSEVAPNARSLSISTHSNRPDLYRA</sequence>
<dbReference type="OrthoDB" id="2505307at2759"/>
<keyword evidence="2" id="KW-1133">Transmembrane helix</keyword>
<evidence type="ECO:0000256" key="1">
    <source>
        <dbReference type="SAM" id="MobiDB-lite"/>
    </source>
</evidence>
<organism evidence="3 4">
    <name type="scientific">Puccinia coronata f. sp. avenae</name>
    <dbReference type="NCBI Taxonomy" id="200324"/>
    <lineage>
        <taxon>Eukaryota</taxon>
        <taxon>Fungi</taxon>
        <taxon>Dikarya</taxon>
        <taxon>Basidiomycota</taxon>
        <taxon>Pucciniomycotina</taxon>
        <taxon>Pucciniomycetes</taxon>
        <taxon>Pucciniales</taxon>
        <taxon>Pucciniaceae</taxon>
        <taxon>Puccinia</taxon>
    </lineage>
</organism>
<protein>
    <submittedName>
        <fullName evidence="3">Uncharacterized protein</fullName>
    </submittedName>
</protein>
<feature type="compositionally biased region" description="Polar residues" evidence="1">
    <location>
        <begin position="137"/>
        <end position="152"/>
    </location>
</feature>
<feature type="region of interest" description="Disordered" evidence="1">
    <location>
        <begin position="241"/>
        <end position="289"/>
    </location>
</feature>
<evidence type="ECO:0000313" key="4">
    <source>
        <dbReference type="Proteomes" id="UP000235388"/>
    </source>
</evidence>
<feature type="compositionally biased region" description="Polar residues" evidence="1">
    <location>
        <begin position="33"/>
        <end position="46"/>
    </location>
</feature>
<feature type="compositionally biased region" description="Low complexity" evidence="1">
    <location>
        <begin position="153"/>
        <end position="169"/>
    </location>
</feature>
<feature type="compositionally biased region" description="Polar residues" evidence="1">
    <location>
        <begin position="170"/>
        <end position="190"/>
    </location>
</feature>
<proteinExistence type="predicted"/>
<feature type="compositionally biased region" description="Polar residues" evidence="1">
    <location>
        <begin position="55"/>
        <end position="65"/>
    </location>
</feature>
<dbReference type="STRING" id="200324.A0A2N5V163"/>
<gene>
    <name evidence="3" type="ORF">PCANC_19420</name>
</gene>
<feature type="compositionally biased region" description="Low complexity" evidence="1">
    <location>
        <begin position="75"/>
        <end position="108"/>
    </location>
</feature>
<comment type="caution">
    <text evidence="3">The sequence shown here is derived from an EMBL/GenBank/DDBJ whole genome shotgun (WGS) entry which is preliminary data.</text>
</comment>
<name>A0A2N5V163_9BASI</name>
<keyword evidence="2" id="KW-0472">Membrane</keyword>
<feature type="compositionally biased region" description="Polar residues" evidence="1">
    <location>
        <begin position="8"/>
        <end position="17"/>
    </location>
</feature>
<dbReference type="EMBL" id="PGCJ01000144">
    <property type="protein sequence ID" value="PLW43735.1"/>
    <property type="molecule type" value="Genomic_DNA"/>
</dbReference>
<reference evidence="3 4" key="1">
    <citation type="submission" date="2017-11" db="EMBL/GenBank/DDBJ databases">
        <title>De novo assembly and phasing of dikaryotic genomes from two isolates of Puccinia coronata f. sp. avenae, the causal agent of oat crown rust.</title>
        <authorList>
            <person name="Miller M.E."/>
            <person name="Zhang Y."/>
            <person name="Omidvar V."/>
            <person name="Sperschneider J."/>
            <person name="Schwessinger B."/>
            <person name="Raley C."/>
            <person name="Palmer J.M."/>
            <person name="Garnica D."/>
            <person name="Upadhyaya N."/>
            <person name="Rathjen J."/>
            <person name="Taylor J.M."/>
            <person name="Park R.F."/>
            <person name="Dodds P.N."/>
            <person name="Hirsch C.D."/>
            <person name="Kianian S.F."/>
            <person name="Figueroa M."/>
        </authorList>
    </citation>
    <scope>NUCLEOTIDE SEQUENCE [LARGE SCALE GENOMIC DNA]</scope>
    <source>
        <strain evidence="3">12NC29</strain>
    </source>
</reference>
<evidence type="ECO:0000256" key="2">
    <source>
        <dbReference type="SAM" id="Phobius"/>
    </source>
</evidence>
<dbReference type="Proteomes" id="UP000235388">
    <property type="component" value="Unassembled WGS sequence"/>
</dbReference>
<keyword evidence="2" id="KW-0812">Transmembrane</keyword>
<keyword evidence="4" id="KW-1185">Reference proteome</keyword>
<accession>A0A2N5V163</accession>
<feature type="transmembrane region" description="Helical" evidence="2">
    <location>
        <begin position="211"/>
        <end position="232"/>
    </location>
</feature>
<feature type="region of interest" description="Disordered" evidence="1">
    <location>
        <begin position="1"/>
        <end position="205"/>
    </location>
</feature>
<dbReference type="AlphaFoldDB" id="A0A2N5V163"/>